<organism evidence="1 2">
    <name type="scientific">Ophiocordyceps camponoti-floridani</name>
    <dbReference type="NCBI Taxonomy" id="2030778"/>
    <lineage>
        <taxon>Eukaryota</taxon>
        <taxon>Fungi</taxon>
        <taxon>Dikarya</taxon>
        <taxon>Ascomycota</taxon>
        <taxon>Pezizomycotina</taxon>
        <taxon>Sordariomycetes</taxon>
        <taxon>Hypocreomycetidae</taxon>
        <taxon>Hypocreales</taxon>
        <taxon>Ophiocordycipitaceae</taxon>
        <taxon>Ophiocordyceps</taxon>
    </lineage>
</organism>
<accession>A0A8H4VFM8</accession>
<evidence type="ECO:0000313" key="2">
    <source>
        <dbReference type="Proteomes" id="UP000562929"/>
    </source>
</evidence>
<dbReference type="Proteomes" id="UP000562929">
    <property type="component" value="Unassembled WGS sequence"/>
</dbReference>
<dbReference type="OrthoDB" id="5332316at2759"/>
<reference evidence="1 2" key="1">
    <citation type="journal article" date="2020" name="G3 (Bethesda)">
        <title>Genetic Underpinnings of Host Manipulation by Ophiocordyceps as Revealed by Comparative Transcriptomics.</title>
        <authorList>
            <person name="Will I."/>
            <person name="Das B."/>
            <person name="Trinh T."/>
            <person name="Brachmann A."/>
            <person name="Ohm R.A."/>
            <person name="de Bekker C."/>
        </authorList>
    </citation>
    <scope>NUCLEOTIDE SEQUENCE [LARGE SCALE GENOMIC DNA]</scope>
    <source>
        <strain evidence="1 2">EC05</strain>
    </source>
</reference>
<comment type="caution">
    <text evidence="1">The sequence shown here is derived from an EMBL/GenBank/DDBJ whole genome shotgun (WGS) entry which is preliminary data.</text>
</comment>
<name>A0A8H4VFM8_9HYPO</name>
<dbReference type="EMBL" id="JAACLJ010000002">
    <property type="protein sequence ID" value="KAF4592540.1"/>
    <property type="molecule type" value="Genomic_DNA"/>
</dbReference>
<dbReference type="AlphaFoldDB" id="A0A8H4VFM8"/>
<gene>
    <name evidence="1" type="ORF">GQ602_002839</name>
</gene>
<proteinExistence type="predicted"/>
<keyword evidence="2" id="KW-1185">Reference proteome</keyword>
<evidence type="ECO:0000313" key="1">
    <source>
        <dbReference type="EMBL" id="KAF4592540.1"/>
    </source>
</evidence>
<sequence>MLTVHGLSASVNPTDFHRLGVGPSSWLHVIRKVQIVRDDRTLEPDHLGRYQITFPTDTAAATYHDTLTRIHRLARHKLLSPTGLWQSTKPSTSPTEELDSLTLLPASQQLNVTRSRVQAKRPWITTMQRIVSALGAKPDDRPRVILLRVYPPTLEVKEVSRVIRKDGIDRKCMWRVSEPYFLDPNVKTDGQDSEVHTSTPIRRAESFEAQKRRFAVICPTMSEAHRFQRYWNQRTLFTNEAMRERHTFHAAVLYW</sequence>
<protein>
    <submittedName>
        <fullName evidence="1">Uncharacterized protein</fullName>
    </submittedName>
</protein>